<dbReference type="AlphaFoldDB" id="Q2RSM8"/>
<protein>
    <submittedName>
        <fullName evidence="4">Acyltransferase 3</fullName>
    </submittedName>
</protein>
<organism evidence="4 5">
    <name type="scientific">Rhodospirillum rubrum (strain ATCC 11170 / ATH 1.1.1 / DSM 467 / LMG 4362 / NCIMB 8255 / S1)</name>
    <dbReference type="NCBI Taxonomy" id="269796"/>
    <lineage>
        <taxon>Bacteria</taxon>
        <taxon>Pseudomonadati</taxon>
        <taxon>Pseudomonadota</taxon>
        <taxon>Alphaproteobacteria</taxon>
        <taxon>Rhodospirillales</taxon>
        <taxon>Rhodospirillaceae</taxon>
        <taxon>Rhodospirillum</taxon>
    </lineage>
</organism>
<dbReference type="KEGG" id="rru:Rru_A2067"/>
<dbReference type="EMBL" id="CP000230">
    <property type="protein sequence ID" value="ABC22867.1"/>
    <property type="molecule type" value="Genomic_DNA"/>
</dbReference>
<keyword evidence="4" id="KW-0012">Acyltransferase</keyword>
<feature type="transmembrane region" description="Helical" evidence="2">
    <location>
        <begin position="102"/>
        <end position="119"/>
    </location>
</feature>
<dbReference type="GO" id="GO:0016747">
    <property type="term" value="F:acyltransferase activity, transferring groups other than amino-acyl groups"/>
    <property type="evidence" value="ECO:0007669"/>
    <property type="project" value="InterPro"/>
</dbReference>
<dbReference type="InterPro" id="IPR050879">
    <property type="entry name" value="Acyltransferase_3"/>
</dbReference>
<feature type="transmembrane region" description="Helical" evidence="2">
    <location>
        <begin position="251"/>
        <end position="270"/>
    </location>
</feature>
<reference evidence="4 5" key="1">
    <citation type="journal article" date="2011" name="Stand. Genomic Sci.">
        <title>Complete genome sequence of Rhodospirillum rubrum type strain (S1).</title>
        <authorList>
            <person name="Munk A.C."/>
            <person name="Copeland A."/>
            <person name="Lucas S."/>
            <person name="Lapidus A."/>
            <person name="Del Rio T.G."/>
            <person name="Barry K."/>
            <person name="Detter J.C."/>
            <person name="Hammon N."/>
            <person name="Israni S."/>
            <person name="Pitluck S."/>
            <person name="Brettin T."/>
            <person name="Bruce D."/>
            <person name="Han C."/>
            <person name="Tapia R."/>
            <person name="Gilna P."/>
            <person name="Schmutz J."/>
            <person name="Larimer F."/>
            <person name="Land M."/>
            <person name="Kyrpides N.C."/>
            <person name="Mavromatis K."/>
            <person name="Richardson P."/>
            <person name="Rohde M."/>
            <person name="Goker M."/>
            <person name="Klenk H.P."/>
            <person name="Zhang Y."/>
            <person name="Roberts G.P."/>
            <person name="Reslewic S."/>
            <person name="Schwartz D.C."/>
        </authorList>
    </citation>
    <scope>NUCLEOTIDE SEQUENCE [LARGE SCALE GENOMIC DNA]</scope>
    <source>
        <strain evidence="5">ATCC 11170 / ATH 1.1.1 / DSM 467 / LMG 4362 / NCIMB 8255 / S1</strain>
    </source>
</reference>
<feature type="transmembrane region" description="Helical" evidence="2">
    <location>
        <begin position="218"/>
        <end position="239"/>
    </location>
</feature>
<keyword evidence="4" id="KW-0808">Transferase</keyword>
<feature type="transmembrane region" description="Helical" evidence="2">
    <location>
        <begin position="33"/>
        <end position="51"/>
    </location>
</feature>
<evidence type="ECO:0000313" key="4">
    <source>
        <dbReference type="EMBL" id="ABC22867.1"/>
    </source>
</evidence>
<dbReference type="PATRIC" id="fig|269796.9.peg.2155"/>
<gene>
    <name evidence="4" type="ordered locus">Rru_A2067</name>
</gene>
<name>Q2RSM8_RHORT</name>
<feature type="transmembrane region" description="Helical" evidence="2">
    <location>
        <begin position="276"/>
        <end position="299"/>
    </location>
</feature>
<evidence type="ECO:0000259" key="3">
    <source>
        <dbReference type="Pfam" id="PF01757"/>
    </source>
</evidence>
<dbReference type="RefSeq" id="WP_011389820.1">
    <property type="nucleotide sequence ID" value="NC_007643.1"/>
</dbReference>
<keyword evidence="5" id="KW-1185">Reference proteome</keyword>
<feature type="transmembrane region" description="Helical" evidence="2">
    <location>
        <begin position="63"/>
        <end position="81"/>
    </location>
</feature>
<dbReference type="InterPro" id="IPR002656">
    <property type="entry name" value="Acyl_transf_3_dom"/>
</dbReference>
<dbReference type="PANTHER" id="PTHR23028">
    <property type="entry name" value="ACETYLTRANSFERASE"/>
    <property type="match status" value="1"/>
</dbReference>
<keyword evidence="2" id="KW-1133">Transmembrane helix</keyword>
<evidence type="ECO:0000313" key="5">
    <source>
        <dbReference type="Proteomes" id="UP000001929"/>
    </source>
</evidence>
<dbReference type="EnsemblBacteria" id="ABC22867">
    <property type="protein sequence ID" value="ABC22867"/>
    <property type="gene ID" value="Rru_A2067"/>
</dbReference>
<feature type="transmembrane region" description="Helical" evidence="2">
    <location>
        <begin position="349"/>
        <end position="370"/>
    </location>
</feature>
<keyword evidence="2" id="KW-0812">Transmembrane</keyword>
<accession>Q2RSM8</accession>
<evidence type="ECO:0000256" key="2">
    <source>
        <dbReference type="SAM" id="Phobius"/>
    </source>
</evidence>
<feature type="transmembrane region" description="Helical" evidence="2">
    <location>
        <begin position="184"/>
        <end position="206"/>
    </location>
</feature>
<evidence type="ECO:0000256" key="1">
    <source>
        <dbReference type="SAM" id="MobiDB-lite"/>
    </source>
</evidence>
<sequence>MNSSTDPAVQSGQAVAAPRADPSEDKLDYIDAVRGWAILLVITCHVGGQFAQMPYPVKLLTNSGGHGVQLFFLASAITLMMSWSRQTRPFPTATRTFFIRRFLRIAPMYYLGALIYFYLRPPSGGFDPGQLARSLLFINAWHPAWIPTTGGWMVVPGGWSIGVEFTFYAVFPVLAIVMTTLPRALALSAAAVVLACVANALALKGLADYPPLAVDGFLYFWFPNQLIVFALGIVLFHVLARLKVRRPGKRLTYGLLAGLGGLALVLSQRVASPSYLISPLTLPTMLLMVFVFVGFILVLAKGAGTVFSHRWLCGLGRLSFSAYVLHFMVIQAVSASGMVDIGATGYRAIGWLVVHWSVTMIGTLIVAAIAHKLIEQPGMALAKGLTRARGKPLPVAAAAE</sequence>
<keyword evidence="2" id="KW-0472">Membrane</keyword>
<feature type="transmembrane region" description="Helical" evidence="2">
    <location>
        <begin position="157"/>
        <end position="177"/>
    </location>
</feature>
<dbReference type="Pfam" id="PF01757">
    <property type="entry name" value="Acyl_transf_3"/>
    <property type="match status" value="1"/>
</dbReference>
<feature type="domain" description="Acyltransferase 3" evidence="3">
    <location>
        <begin position="28"/>
        <end position="369"/>
    </location>
</feature>
<feature type="transmembrane region" description="Helical" evidence="2">
    <location>
        <begin position="320"/>
        <end position="343"/>
    </location>
</feature>
<dbReference type="Proteomes" id="UP000001929">
    <property type="component" value="Chromosome"/>
</dbReference>
<dbReference type="eggNOG" id="COG1835">
    <property type="taxonomic scope" value="Bacteria"/>
</dbReference>
<feature type="region of interest" description="Disordered" evidence="1">
    <location>
        <begin position="1"/>
        <end position="20"/>
    </location>
</feature>
<feature type="compositionally biased region" description="Polar residues" evidence="1">
    <location>
        <begin position="1"/>
        <end position="13"/>
    </location>
</feature>
<dbReference type="HOGENOM" id="CLU_005679_2_2_5"/>
<proteinExistence type="predicted"/>